<gene>
    <name evidence="2" type="ORF">SAMN05216421_0719</name>
</gene>
<dbReference type="InterPro" id="IPR001509">
    <property type="entry name" value="Epimerase_deHydtase"/>
</dbReference>
<dbReference type="Pfam" id="PF01370">
    <property type="entry name" value="Epimerase"/>
    <property type="match status" value="1"/>
</dbReference>
<dbReference type="AlphaFoldDB" id="A0A1H1NMJ0"/>
<dbReference type="Proteomes" id="UP000243207">
    <property type="component" value="Chromosome I"/>
</dbReference>
<name>A0A1H1NMJ0_9GAMM</name>
<dbReference type="CDD" id="cd05232">
    <property type="entry name" value="UDP_G4E_4_SDR_e"/>
    <property type="match status" value="1"/>
</dbReference>
<dbReference type="PANTHER" id="PTHR43245">
    <property type="entry name" value="BIFUNCTIONAL POLYMYXIN RESISTANCE PROTEIN ARNA"/>
    <property type="match status" value="1"/>
</dbReference>
<dbReference type="PANTHER" id="PTHR43245:SF58">
    <property type="entry name" value="BLL5923 PROTEIN"/>
    <property type="match status" value="1"/>
</dbReference>
<accession>A0A1H1NMJ0</accession>
<feature type="domain" description="NAD-dependent epimerase/dehydratase" evidence="1">
    <location>
        <begin position="3"/>
        <end position="220"/>
    </location>
</feature>
<organism evidence="2 3">
    <name type="scientific">Halopseudomonas xinjiangensis</name>
    <dbReference type="NCBI Taxonomy" id="487184"/>
    <lineage>
        <taxon>Bacteria</taxon>
        <taxon>Pseudomonadati</taxon>
        <taxon>Pseudomonadota</taxon>
        <taxon>Gammaproteobacteria</taxon>
        <taxon>Pseudomonadales</taxon>
        <taxon>Pseudomonadaceae</taxon>
        <taxon>Halopseudomonas</taxon>
    </lineage>
</organism>
<reference evidence="3" key="1">
    <citation type="submission" date="2016-10" db="EMBL/GenBank/DDBJ databases">
        <authorList>
            <person name="Varghese N."/>
            <person name="Submissions S."/>
        </authorList>
    </citation>
    <scope>NUCLEOTIDE SEQUENCE [LARGE SCALE GENOMIC DNA]</scope>
    <source>
        <strain evidence="3">NRRL B-51270</strain>
    </source>
</reference>
<evidence type="ECO:0000313" key="3">
    <source>
        <dbReference type="Proteomes" id="UP000243207"/>
    </source>
</evidence>
<dbReference type="InterPro" id="IPR050177">
    <property type="entry name" value="Lipid_A_modif_metabolic_enz"/>
</dbReference>
<dbReference type="STRING" id="487184.SAMN05216421_0719"/>
<dbReference type="Gene3D" id="3.40.50.720">
    <property type="entry name" value="NAD(P)-binding Rossmann-like Domain"/>
    <property type="match status" value="1"/>
</dbReference>
<keyword evidence="3" id="KW-1185">Reference proteome</keyword>
<protein>
    <submittedName>
        <fullName evidence="2">Nucleoside-diphosphate-sugar epimerase</fullName>
    </submittedName>
</protein>
<dbReference type="OrthoDB" id="9801056at2"/>
<proteinExistence type="predicted"/>
<sequence length="310" mass="33462">MTVYLTGASGFIGSRLLATLHAQGRDVVTIARERRDRPLSSKQVNLDDLASAGFVAGGRRVLVHCAGRAHVMNETAVDPLAAFRRANVELTVRLARMAAAAGVDRFVYLSSIKVNGEATLPGHPFTAFDEPHPLDAYGQSKWEAEEALKELAADTGMEIVIIRPVLVYGPGIRGNIRSMVAWIQRGLPLPLAAVDNTRSLLGLDNLVDLVITCLDHPAAANNTFLAADSEDISTPELVRRIAKAVGRDARLFPVPVAWMESGASMVGKKDRVQKLCGSLRADITHTCQTLGWRPPVSLDDGLRLMTGRSL</sequence>
<dbReference type="EMBL" id="LT629736">
    <property type="protein sequence ID" value="SDS00070.1"/>
    <property type="molecule type" value="Genomic_DNA"/>
</dbReference>
<dbReference type="InterPro" id="IPR036291">
    <property type="entry name" value="NAD(P)-bd_dom_sf"/>
</dbReference>
<dbReference type="RefSeq" id="WP_093391864.1">
    <property type="nucleotide sequence ID" value="NZ_LT629736.1"/>
</dbReference>
<evidence type="ECO:0000313" key="2">
    <source>
        <dbReference type="EMBL" id="SDS00070.1"/>
    </source>
</evidence>
<dbReference type="SUPFAM" id="SSF51735">
    <property type="entry name" value="NAD(P)-binding Rossmann-fold domains"/>
    <property type="match status" value="1"/>
</dbReference>
<evidence type="ECO:0000259" key="1">
    <source>
        <dbReference type="Pfam" id="PF01370"/>
    </source>
</evidence>